<protein>
    <submittedName>
        <fullName evidence="2">DoxX family protein</fullName>
    </submittedName>
</protein>
<accession>M0AYA8</accession>
<dbReference type="Proteomes" id="UP000011554">
    <property type="component" value="Unassembled WGS sequence"/>
</dbReference>
<proteinExistence type="predicted"/>
<evidence type="ECO:0000313" key="2">
    <source>
        <dbReference type="EMBL" id="ELZ02404.1"/>
    </source>
</evidence>
<feature type="transmembrane region" description="Helical" evidence="1">
    <location>
        <begin position="99"/>
        <end position="117"/>
    </location>
</feature>
<dbReference type="Pfam" id="PF05514">
    <property type="entry name" value="HR_lesion"/>
    <property type="match status" value="1"/>
</dbReference>
<evidence type="ECO:0000256" key="1">
    <source>
        <dbReference type="SAM" id="Phobius"/>
    </source>
</evidence>
<dbReference type="STRING" id="29540.C481_07036"/>
<evidence type="ECO:0000313" key="3">
    <source>
        <dbReference type="Proteomes" id="UP000011554"/>
    </source>
</evidence>
<dbReference type="InterPro" id="IPR008637">
    <property type="entry name" value="HR_lesion"/>
</dbReference>
<feature type="transmembrane region" description="Helical" evidence="1">
    <location>
        <begin position="129"/>
        <end position="146"/>
    </location>
</feature>
<dbReference type="PATRIC" id="fig|29540.5.peg.1429"/>
<organism evidence="2 3">
    <name type="scientific">Natrialba asiatica (strain ATCC 700177 / DSM 12278 / JCM 9576 / FERM P-10747 / NBRC 102637 / 172P1)</name>
    <dbReference type="NCBI Taxonomy" id="29540"/>
    <lineage>
        <taxon>Archaea</taxon>
        <taxon>Methanobacteriati</taxon>
        <taxon>Methanobacteriota</taxon>
        <taxon>Stenosarchaea group</taxon>
        <taxon>Halobacteria</taxon>
        <taxon>Halobacteriales</taxon>
        <taxon>Natrialbaceae</taxon>
        <taxon>Natrialba</taxon>
    </lineage>
</organism>
<gene>
    <name evidence="2" type="ORF">C481_07036</name>
</gene>
<keyword evidence="3" id="KW-1185">Reference proteome</keyword>
<comment type="caution">
    <text evidence="2">The sequence shown here is derived from an EMBL/GenBank/DDBJ whole genome shotgun (WGS) entry which is preliminary data.</text>
</comment>
<dbReference type="RefSeq" id="WP_006108436.1">
    <property type="nucleotide sequence ID" value="NZ_AOIO01000021.1"/>
</dbReference>
<keyword evidence="1" id="KW-0812">Transmembrane</keyword>
<name>M0AYA8_NATA1</name>
<keyword evidence="1" id="KW-1133">Transmembrane helix</keyword>
<feature type="transmembrane region" description="Helical" evidence="1">
    <location>
        <begin position="73"/>
        <end position="92"/>
    </location>
</feature>
<dbReference type="AlphaFoldDB" id="M0AYA8"/>
<keyword evidence="1" id="KW-0472">Membrane</keyword>
<dbReference type="OrthoDB" id="340328at2157"/>
<dbReference type="eggNOG" id="arCOG03070">
    <property type="taxonomic scope" value="Archaea"/>
</dbReference>
<sequence length="157" mass="17172">MDLQAWFQSSSDGDRKALTEPVEAESAAETSWVFRLGRALFGGILAFNALDNLWNLDERIAYAEAKNTPMPEYTVPATSGGLLLGGIGIVLWRRPSAAAALVAGFLVSVTPVMHDFWNLDDPEEKQQQLIHFLKNTALFGAALAFLKFGRRDTATDA</sequence>
<reference evidence="2 3" key="1">
    <citation type="journal article" date="2014" name="PLoS Genet.">
        <title>Phylogenetically driven sequencing of extremely halophilic archaea reveals strategies for static and dynamic osmo-response.</title>
        <authorList>
            <person name="Becker E.A."/>
            <person name="Seitzer P.M."/>
            <person name="Tritt A."/>
            <person name="Larsen D."/>
            <person name="Krusor M."/>
            <person name="Yao A.I."/>
            <person name="Wu D."/>
            <person name="Madern D."/>
            <person name="Eisen J.A."/>
            <person name="Darling A.E."/>
            <person name="Facciotti M.T."/>
        </authorList>
    </citation>
    <scope>NUCLEOTIDE SEQUENCE [LARGE SCALE GENOMIC DNA]</scope>
    <source>
        <strain evidence="2 3">DSM 12278</strain>
    </source>
</reference>
<dbReference type="EMBL" id="AOIO01000021">
    <property type="protein sequence ID" value="ELZ02404.1"/>
    <property type="molecule type" value="Genomic_DNA"/>
</dbReference>